<dbReference type="RefSeq" id="WP_108910826.1">
    <property type="nucleotide sequence ID" value="NZ_CP021886.1"/>
</dbReference>
<reference evidence="1 2" key="1">
    <citation type="submission" date="2017-06" db="EMBL/GenBank/DDBJ databases">
        <title>Complete genome of Helicobacter apodemus.</title>
        <authorList>
            <person name="Cho S."/>
        </authorList>
    </citation>
    <scope>NUCLEOTIDE SEQUENCE [LARGE SCALE GENOMIC DNA]</scope>
    <source>
        <strain evidence="2">SNUVETPUB-15-01</strain>
    </source>
</reference>
<organism evidence="1 2">
    <name type="scientific">Helicobacter apodemus</name>
    <dbReference type="NCBI Taxonomy" id="135569"/>
    <lineage>
        <taxon>Bacteria</taxon>
        <taxon>Pseudomonadati</taxon>
        <taxon>Campylobacterota</taxon>
        <taxon>Epsilonproteobacteria</taxon>
        <taxon>Campylobacterales</taxon>
        <taxon>Helicobacteraceae</taxon>
        <taxon>Helicobacter</taxon>
    </lineage>
</organism>
<dbReference type="AlphaFoldDB" id="A0A2U8FDQ8"/>
<accession>A0A2U8FDQ8</accession>
<dbReference type="EMBL" id="CP021886">
    <property type="protein sequence ID" value="AWI33967.1"/>
    <property type="molecule type" value="Genomic_DNA"/>
</dbReference>
<evidence type="ECO:0000313" key="2">
    <source>
        <dbReference type="Proteomes" id="UP000244890"/>
    </source>
</evidence>
<evidence type="ECO:0000313" key="1">
    <source>
        <dbReference type="EMBL" id="AWI33967.1"/>
    </source>
</evidence>
<protein>
    <submittedName>
        <fullName evidence="1">Uncharacterized protein</fullName>
    </submittedName>
</protein>
<dbReference type="OrthoDB" id="5331980at2"/>
<sequence>MFATFASHPTIENITNSGTIKGGNYGLLIENGKIKNMRVSGTIEAKKNIISFFNADAYGENHHTGNIENITIENGGP</sequence>
<dbReference type="KEGG" id="had:CDV25_03695"/>
<proteinExistence type="predicted"/>
<name>A0A2U8FDQ8_9HELI</name>
<gene>
    <name evidence="1" type="ORF">CDV25_03695</name>
</gene>
<dbReference type="Proteomes" id="UP000244890">
    <property type="component" value="Chromosome"/>
</dbReference>